<evidence type="ECO:0000256" key="1">
    <source>
        <dbReference type="SAM" id="MobiDB-lite"/>
    </source>
</evidence>
<organism evidence="2 3">
    <name type="scientific">Cladophialophora psammophila CBS 110553</name>
    <dbReference type="NCBI Taxonomy" id="1182543"/>
    <lineage>
        <taxon>Eukaryota</taxon>
        <taxon>Fungi</taxon>
        <taxon>Dikarya</taxon>
        <taxon>Ascomycota</taxon>
        <taxon>Pezizomycotina</taxon>
        <taxon>Eurotiomycetes</taxon>
        <taxon>Chaetothyriomycetidae</taxon>
        <taxon>Chaetothyriales</taxon>
        <taxon>Herpotrichiellaceae</taxon>
        <taxon>Cladophialophora</taxon>
    </lineage>
</organism>
<dbReference type="AlphaFoldDB" id="W9X2Q5"/>
<name>W9X2Q5_9EURO</name>
<proteinExistence type="predicted"/>
<dbReference type="RefSeq" id="XP_007744194.1">
    <property type="nucleotide sequence ID" value="XM_007746004.1"/>
</dbReference>
<reference evidence="2 3" key="1">
    <citation type="submission" date="2013-03" db="EMBL/GenBank/DDBJ databases">
        <title>The Genome Sequence of Cladophialophora psammophila CBS 110553.</title>
        <authorList>
            <consortium name="The Broad Institute Genomics Platform"/>
            <person name="Cuomo C."/>
            <person name="de Hoog S."/>
            <person name="Gorbushina A."/>
            <person name="Walker B."/>
            <person name="Young S.K."/>
            <person name="Zeng Q."/>
            <person name="Gargeya S."/>
            <person name="Fitzgerald M."/>
            <person name="Haas B."/>
            <person name="Abouelleil A."/>
            <person name="Allen A.W."/>
            <person name="Alvarado L."/>
            <person name="Arachchi H.M."/>
            <person name="Berlin A.M."/>
            <person name="Chapman S.B."/>
            <person name="Gainer-Dewar J."/>
            <person name="Goldberg J."/>
            <person name="Griggs A."/>
            <person name="Gujja S."/>
            <person name="Hansen M."/>
            <person name="Howarth C."/>
            <person name="Imamovic A."/>
            <person name="Ireland A."/>
            <person name="Larimer J."/>
            <person name="McCowan C."/>
            <person name="Murphy C."/>
            <person name="Pearson M."/>
            <person name="Poon T.W."/>
            <person name="Priest M."/>
            <person name="Roberts A."/>
            <person name="Saif S."/>
            <person name="Shea T."/>
            <person name="Sisk P."/>
            <person name="Sykes S."/>
            <person name="Wortman J."/>
            <person name="Nusbaum C."/>
            <person name="Birren B."/>
        </authorList>
    </citation>
    <scope>NUCLEOTIDE SEQUENCE [LARGE SCALE GENOMIC DNA]</scope>
    <source>
        <strain evidence="2 3">CBS 110553</strain>
    </source>
</reference>
<dbReference type="GeneID" id="19190121"/>
<dbReference type="Proteomes" id="UP000019471">
    <property type="component" value="Unassembled WGS sequence"/>
</dbReference>
<keyword evidence="3" id="KW-1185">Reference proteome</keyword>
<protein>
    <submittedName>
        <fullName evidence="2">Uncharacterized protein</fullName>
    </submittedName>
</protein>
<gene>
    <name evidence="2" type="ORF">A1O5_05403</name>
</gene>
<feature type="compositionally biased region" description="Basic and acidic residues" evidence="1">
    <location>
        <begin position="630"/>
        <end position="653"/>
    </location>
</feature>
<dbReference type="OrthoDB" id="4157239at2759"/>
<dbReference type="EMBL" id="AMGX01000007">
    <property type="protein sequence ID" value="EXJ71595.1"/>
    <property type="molecule type" value="Genomic_DNA"/>
</dbReference>
<feature type="compositionally biased region" description="Polar residues" evidence="1">
    <location>
        <begin position="484"/>
        <end position="494"/>
    </location>
</feature>
<feature type="compositionally biased region" description="Basic residues" evidence="1">
    <location>
        <begin position="440"/>
        <end position="450"/>
    </location>
</feature>
<feature type="region of interest" description="Disordered" evidence="1">
    <location>
        <begin position="19"/>
        <end position="55"/>
    </location>
</feature>
<accession>W9X2Q5</accession>
<sequence length="653" mass="71662">MGRTNSRKAARYARITQDFFDQIPETSTEDSAKPSASTQASTTSSQSEGEKALDDSVNTVSVIKPGLLCETFQALDLKDDYRQVACLLGERIYRTFERNQEAARDLLRHLFTTAYLTVDESTGKREWRIDLDIKREIIKAIRASKFIGLFTSPVQPKYIDLPPDEIEFVIKAKYPLKEFDVTGIIVDYFLEWSVECANFLRLHPDLKNLDISLVQYAERHASFVCIGIIEIAAAIRTEKSIDLDPRPIEYFMAARFDKMAGEQNLFIQEKQQKPAGKNKGEGKVKAAEGTVEVVKDKQDVNKRVTKMEHAAEGVQGKEDINKDNAATADAASEFVPVVMESSDEAAKDKNVNKDTITTAASTSATCSNIAITSDDPVAAVTAGTRGLSINDPGAGHDDPWGLRTRRSRRPAASVVHTDIHTDADGLTSTGDPFPNQDPRARRRERLRTRAHTANAGAPTSPMTAADASGTATPAGPRAGRRYASASTAGPNNASDLPRDTPAQRRAKNQLYKELEDLVNTNFPSAQARRTAFAQARQRLLRSETVAAARGEQPLRATATRATQEALTIGLDDALNAVRQQRVAEAARMRATGEGTEANARAREQGFGFDIGGMSGWTGELEAMQIQALQRKKDEDAKKADKDEKKDGDDNKEK</sequence>
<evidence type="ECO:0000313" key="2">
    <source>
        <dbReference type="EMBL" id="EXJ71595.1"/>
    </source>
</evidence>
<comment type="caution">
    <text evidence="2">The sequence shown here is derived from an EMBL/GenBank/DDBJ whole genome shotgun (WGS) entry which is preliminary data.</text>
</comment>
<dbReference type="HOGENOM" id="CLU_357158_0_0_1"/>
<evidence type="ECO:0000313" key="3">
    <source>
        <dbReference type="Proteomes" id="UP000019471"/>
    </source>
</evidence>
<feature type="region of interest" description="Disordered" evidence="1">
    <location>
        <begin position="621"/>
        <end position="653"/>
    </location>
</feature>
<feature type="compositionally biased region" description="Low complexity" evidence="1">
    <location>
        <begin position="35"/>
        <end position="47"/>
    </location>
</feature>
<feature type="region of interest" description="Disordered" evidence="1">
    <location>
        <begin position="388"/>
        <end position="501"/>
    </location>
</feature>